<keyword evidence="5 7" id="KW-0807">Transducer</keyword>
<feature type="transmembrane region" description="Helical" evidence="9">
    <location>
        <begin position="319"/>
        <end position="341"/>
    </location>
</feature>
<evidence type="ECO:0000256" key="7">
    <source>
        <dbReference type="PROSITE-ProRule" id="PRU00284"/>
    </source>
</evidence>
<keyword evidence="2 9" id="KW-0812">Transmembrane</keyword>
<dbReference type="EMBL" id="JBEWLZ010000006">
    <property type="protein sequence ID" value="MET1490580.1"/>
    <property type="molecule type" value="Genomic_DNA"/>
</dbReference>
<evidence type="ECO:0000313" key="13">
    <source>
        <dbReference type="Proteomes" id="UP001548590"/>
    </source>
</evidence>
<accession>A0ABV2CRQ5</accession>
<dbReference type="CDD" id="cd11386">
    <property type="entry name" value="MCP_signal"/>
    <property type="match status" value="1"/>
</dbReference>
<evidence type="ECO:0000256" key="8">
    <source>
        <dbReference type="SAM" id="MobiDB-lite"/>
    </source>
</evidence>
<dbReference type="InterPro" id="IPR003660">
    <property type="entry name" value="HAMP_dom"/>
</dbReference>
<evidence type="ECO:0000256" key="1">
    <source>
        <dbReference type="ARBA" id="ARBA00004141"/>
    </source>
</evidence>
<dbReference type="Pfam" id="PF00015">
    <property type="entry name" value="MCPsignal"/>
    <property type="match status" value="1"/>
</dbReference>
<evidence type="ECO:0000256" key="3">
    <source>
        <dbReference type="ARBA" id="ARBA00022989"/>
    </source>
</evidence>
<evidence type="ECO:0000256" key="2">
    <source>
        <dbReference type="ARBA" id="ARBA00022692"/>
    </source>
</evidence>
<sequence length="675" mass="72377">MLAPLNRLFRQLNWSRKFGLIGALAAAVTLTLVLLTCSDKFEEWRVIQHEQQGLVVFEPTLDFVLALQQHRGLSAGVLGGNASMREALTGKAEEAKKAAQAFEAALAAAPAEWKLAAPGKAVLDQWKTLSADGLSMPGPQNFAAHTEAIGKLLALISELNNVSGLALDPDLHDYYLISALTMQMPELTERLGKLRGSANGILASKQISQAQKESLASLSGETGLLWSDMRNSLETASRGTPAASAYFKSLAARLDGEIASARQTLSKEILSEKFGIAPADWWKLVTDTIGLVVSEGRGHFLPELRAGLAERAGRARTQLVFVAVASLLATLLLIAGLLALYRNLREALDALDSGTRALSEGDFTHRISVASRDELGQVASHFNTMCERIEGVLVTVKHNAEQVQHAATGLMDSAGKVTQDAEQQSTAATAMASAVEQMAVSLDEISHHAGDTEQSSRHSRQQATESSSMVADVVSEITEIATVVNESAMSIRKLGERSDEISHMIAVIREIADQTNLLALNAAIEAARAGEQGRGFAVVADEVRKLAERTAQASTEIVRTVDAIRQDTQIAAGKMEQGVSRVDRGMALSRASGERMQGVCESADRVLASVADISSALREHNSTNENVARNVETIARMSEDVFSEISQSARTARQLSDSAESLLQSVARFHVRNTA</sequence>
<keyword evidence="13" id="KW-1185">Reference proteome</keyword>
<comment type="caution">
    <text evidence="12">The sequence shown here is derived from an EMBL/GenBank/DDBJ whole genome shotgun (WGS) entry which is preliminary data.</text>
</comment>
<comment type="similarity">
    <text evidence="6">Belongs to the methyl-accepting chemotaxis (MCP) protein family.</text>
</comment>
<dbReference type="CDD" id="cd06225">
    <property type="entry name" value="HAMP"/>
    <property type="match status" value="1"/>
</dbReference>
<dbReference type="PANTHER" id="PTHR32089">
    <property type="entry name" value="METHYL-ACCEPTING CHEMOTAXIS PROTEIN MCPB"/>
    <property type="match status" value="1"/>
</dbReference>
<keyword evidence="4 9" id="KW-0472">Membrane</keyword>
<dbReference type="PROSITE" id="PS50885">
    <property type="entry name" value="HAMP"/>
    <property type="match status" value="1"/>
</dbReference>
<dbReference type="RefSeq" id="WP_345927720.1">
    <property type="nucleotide sequence ID" value="NZ_JBDIVF010000004.1"/>
</dbReference>
<evidence type="ECO:0000313" key="12">
    <source>
        <dbReference type="EMBL" id="MET1490580.1"/>
    </source>
</evidence>
<evidence type="ECO:0000256" key="4">
    <source>
        <dbReference type="ARBA" id="ARBA00023136"/>
    </source>
</evidence>
<evidence type="ECO:0000256" key="9">
    <source>
        <dbReference type="SAM" id="Phobius"/>
    </source>
</evidence>
<evidence type="ECO:0000256" key="5">
    <source>
        <dbReference type="ARBA" id="ARBA00023224"/>
    </source>
</evidence>
<dbReference type="Pfam" id="PF00672">
    <property type="entry name" value="HAMP"/>
    <property type="match status" value="1"/>
</dbReference>
<reference evidence="12 13" key="1">
    <citation type="submission" date="2024-07" db="EMBL/GenBank/DDBJ databases">
        <title>Uliginosibacterium paludis KCTC:42655.</title>
        <authorList>
            <person name="Kim M.K."/>
        </authorList>
    </citation>
    <scope>NUCLEOTIDE SEQUENCE [LARGE SCALE GENOMIC DNA]</scope>
    <source>
        <strain evidence="12 13">KCTC 42655</strain>
    </source>
</reference>
<proteinExistence type="inferred from homology"/>
<dbReference type="InterPro" id="IPR004089">
    <property type="entry name" value="MCPsignal_dom"/>
</dbReference>
<dbReference type="PROSITE" id="PS50111">
    <property type="entry name" value="CHEMOTAXIS_TRANSDUC_2"/>
    <property type="match status" value="1"/>
</dbReference>
<organism evidence="12 13">
    <name type="scientific">Uliginosibacterium paludis</name>
    <dbReference type="NCBI Taxonomy" id="1615952"/>
    <lineage>
        <taxon>Bacteria</taxon>
        <taxon>Pseudomonadati</taxon>
        <taxon>Pseudomonadota</taxon>
        <taxon>Betaproteobacteria</taxon>
        <taxon>Rhodocyclales</taxon>
        <taxon>Zoogloeaceae</taxon>
        <taxon>Uliginosibacterium</taxon>
    </lineage>
</organism>
<evidence type="ECO:0000256" key="6">
    <source>
        <dbReference type="ARBA" id="ARBA00029447"/>
    </source>
</evidence>
<name>A0ABV2CRQ5_9RHOO</name>
<gene>
    <name evidence="12" type="ORF">ABVT11_12155</name>
</gene>
<feature type="transmembrane region" description="Helical" evidence="9">
    <location>
        <begin position="20"/>
        <end position="37"/>
    </location>
</feature>
<evidence type="ECO:0000259" key="10">
    <source>
        <dbReference type="PROSITE" id="PS50111"/>
    </source>
</evidence>
<dbReference type="SMART" id="SM00283">
    <property type="entry name" value="MA"/>
    <property type="match status" value="1"/>
</dbReference>
<dbReference type="SUPFAM" id="SSF58104">
    <property type="entry name" value="Methyl-accepting chemotaxis protein (MCP) signaling domain"/>
    <property type="match status" value="1"/>
</dbReference>
<dbReference type="Gene3D" id="1.10.287.950">
    <property type="entry name" value="Methyl-accepting chemotaxis protein"/>
    <property type="match status" value="1"/>
</dbReference>
<feature type="domain" description="HAMP" evidence="11">
    <location>
        <begin position="342"/>
        <end position="394"/>
    </location>
</feature>
<dbReference type="SMART" id="SM00304">
    <property type="entry name" value="HAMP"/>
    <property type="match status" value="1"/>
</dbReference>
<evidence type="ECO:0000259" key="11">
    <source>
        <dbReference type="PROSITE" id="PS50885"/>
    </source>
</evidence>
<dbReference type="PANTHER" id="PTHR32089:SF119">
    <property type="entry name" value="METHYL-ACCEPTING CHEMOTAXIS PROTEIN CTPL"/>
    <property type="match status" value="1"/>
</dbReference>
<comment type="subcellular location">
    <subcellularLocation>
        <location evidence="1">Membrane</location>
        <topology evidence="1">Multi-pass membrane protein</topology>
    </subcellularLocation>
</comment>
<dbReference type="Proteomes" id="UP001548590">
    <property type="component" value="Unassembled WGS sequence"/>
</dbReference>
<feature type="domain" description="Methyl-accepting transducer" evidence="10">
    <location>
        <begin position="399"/>
        <end position="635"/>
    </location>
</feature>
<keyword evidence="3 9" id="KW-1133">Transmembrane helix</keyword>
<protein>
    <submittedName>
        <fullName evidence="12">Methyl-accepting chemotaxis protein</fullName>
    </submittedName>
</protein>
<feature type="region of interest" description="Disordered" evidence="8">
    <location>
        <begin position="448"/>
        <end position="470"/>
    </location>
</feature>